<dbReference type="NCBIfam" id="TIGR00277">
    <property type="entry name" value="HDIG"/>
    <property type="match status" value="1"/>
</dbReference>
<proteinExistence type="predicted"/>
<dbReference type="SUPFAM" id="SSF109604">
    <property type="entry name" value="HD-domain/PDEase-like"/>
    <property type="match status" value="1"/>
</dbReference>
<evidence type="ECO:0000313" key="4">
    <source>
        <dbReference type="Proteomes" id="UP001152178"/>
    </source>
</evidence>
<dbReference type="Pfam" id="PF13487">
    <property type="entry name" value="HD_5"/>
    <property type="match status" value="1"/>
</dbReference>
<organism evidence="3 4">
    <name type="scientific">Mesorhizobium qingshengii</name>
    <dbReference type="NCBI Taxonomy" id="1165689"/>
    <lineage>
        <taxon>Bacteria</taxon>
        <taxon>Pseudomonadati</taxon>
        <taxon>Pseudomonadota</taxon>
        <taxon>Alphaproteobacteria</taxon>
        <taxon>Hyphomicrobiales</taxon>
        <taxon>Phyllobacteriaceae</taxon>
        <taxon>Mesorhizobium</taxon>
    </lineage>
</organism>
<reference evidence="3" key="1">
    <citation type="submission" date="2022-11" db="EMBL/GenBank/DDBJ databases">
        <authorList>
            <person name="Coimbra C."/>
        </authorList>
    </citation>
    <scope>NUCLEOTIDE SEQUENCE</scope>
    <source>
        <strain evidence="3">Jales19</strain>
    </source>
</reference>
<evidence type="ECO:0000313" key="3">
    <source>
        <dbReference type="EMBL" id="MCZ8548599.1"/>
    </source>
</evidence>
<dbReference type="Gene3D" id="1.10.3210.10">
    <property type="entry name" value="Hypothetical protein af1432"/>
    <property type="match status" value="1"/>
</dbReference>
<dbReference type="PANTHER" id="PTHR43155:SF2">
    <property type="entry name" value="CYCLIC DI-GMP PHOSPHODIESTERASE PA4108"/>
    <property type="match status" value="1"/>
</dbReference>
<evidence type="ECO:0000256" key="1">
    <source>
        <dbReference type="SAM" id="MobiDB-lite"/>
    </source>
</evidence>
<gene>
    <name evidence="3" type="ORF">OOJ09_30945</name>
</gene>
<keyword evidence="4" id="KW-1185">Reference proteome</keyword>
<dbReference type="InterPro" id="IPR006675">
    <property type="entry name" value="HDIG_dom"/>
</dbReference>
<dbReference type="InterPro" id="IPR037522">
    <property type="entry name" value="HD_GYP_dom"/>
</dbReference>
<dbReference type="InterPro" id="IPR021812">
    <property type="entry name" value="DUF3391"/>
</dbReference>
<feature type="region of interest" description="Disordered" evidence="1">
    <location>
        <begin position="64"/>
        <end position="85"/>
    </location>
</feature>
<dbReference type="PANTHER" id="PTHR43155">
    <property type="entry name" value="CYCLIC DI-GMP PHOSPHODIESTERASE PA4108-RELATED"/>
    <property type="match status" value="1"/>
</dbReference>
<dbReference type="SMART" id="SM00471">
    <property type="entry name" value="HDc"/>
    <property type="match status" value="1"/>
</dbReference>
<dbReference type="CDD" id="cd00077">
    <property type="entry name" value="HDc"/>
    <property type="match status" value="1"/>
</dbReference>
<protein>
    <submittedName>
        <fullName evidence="3">HD-GYP domain-containing protein</fullName>
    </submittedName>
</protein>
<evidence type="ECO:0000259" key="2">
    <source>
        <dbReference type="PROSITE" id="PS51832"/>
    </source>
</evidence>
<dbReference type="InterPro" id="IPR003607">
    <property type="entry name" value="HD/PDEase_dom"/>
</dbReference>
<accession>A0ABT4R4C5</accession>
<comment type="caution">
    <text evidence="3">The sequence shown here is derived from an EMBL/GenBank/DDBJ whole genome shotgun (WGS) entry which is preliminary data.</text>
</comment>
<dbReference type="PROSITE" id="PS51832">
    <property type="entry name" value="HD_GYP"/>
    <property type="match status" value="1"/>
</dbReference>
<name>A0ABT4R4C5_9HYPH</name>
<dbReference type="EMBL" id="JAPFQA010000032">
    <property type="protein sequence ID" value="MCZ8548599.1"/>
    <property type="molecule type" value="Genomic_DNA"/>
</dbReference>
<dbReference type="Proteomes" id="UP001152178">
    <property type="component" value="Unassembled WGS sequence"/>
</dbReference>
<dbReference type="RefSeq" id="WP_269908847.1">
    <property type="nucleotide sequence ID" value="NZ_JAPFQA010000032.1"/>
</dbReference>
<dbReference type="Pfam" id="PF11871">
    <property type="entry name" value="DUF3391"/>
    <property type="match status" value="1"/>
</dbReference>
<feature type="domain" description="HD-GYP" evidence="2">
    <location>
        <begin position="124"/>
        <end position="318"/>
    </location>
</feature>
<sequence>MTNSTLLQIDKNDARLGMFIHGFGKQWLRSPFADSQFKLSSPAELQALRQSSVTTLVIDLSKGIGPTSSKAEPPKPNESSTPANTGAALTKATGMVRSIFSNAASSICIDRQQVEAVVDVVDQLLYTRPASVLNLTKLKTKDEISFQHSVAVCALVGLFARHLKLDSNVVRILSVGSLLHDIGKIRIPTAILTKTDRLTADEMAVMQTHPREGYAMLARTEGLPEIVGKICLHHHEKLDGSGYPDGLKDGQVGAAARIVAICDVFDALTSIRPYKKGFTPEAAAEMMGTWSGHFDRALLKQFFDCMGLRWPSGPAQTLQITDEMGGIAQADLNNF</sequence>